<evidence type="ECO:0000313" key="7">
    <source>
        <dbReference type="Proteomes" id="UP001211894"/>
    </source>
</evidence>
<dbReference type="InterPro" id="IPR038594">
    <property type="entry name" value="SepF-like_sf"/>
</dbReference>
<reference evidence="6 7" key="1">
    <citation type="submission" date="2023-01" db="EMBL/GenBank/DDBJ databases">
        <title>Bacillus changyiensis sp. nov., isolated from a coastal deposit.</title>
        <authorList>
            <person name="Xiao G."/>
            <person name="Lai Q."/>
            <person name="Hu Z."/>
            <person name="Shao Z."/>
        </authorList>
    </citation>
    <scope>NUCLEOTIDE SEQUENCE [LARGE SCALE GENOMIC DNA]</scope>
    <source>
        <strain evidence="6 7">CLL-7-23</strain>
    </source>
</reference>
<comment type="similarity">
    <text evidence="5">Belongs to the SepF family.</text>
</comment>
<comment type="subunit">
    <text evidence="5">Homodimer. Interacts with FtsZ.</text>
</comment>
<organism evidence="6 7">
    <name type="scientific">Bacillus changyiensis</name>
    <dbReference type="NCBI Taxonomy" id="3004103"/>
    <lineage>
        <taxon>Bacteria</taxon>
        <taxon>Bacillati</taxon>
        <taxon>Bacillota</taxon>
        <taxon>Bacilli</taxon>
        <taxon>Bacillales</taxon>
        <taxon>Bacillaceae</taxon>
        <taxon>Bacillus</taxon>
    </lineage>
</organism>
<sequence length="150" mass="17305">MSLKNKFKNFFSLEDEEYEYEYIETDREDIPEEHEYKDNTAHQSKAAGKQNVVSLQSVQKSSKVVLCEPRVYAEAQEIADHLKNRRAVVVNLQRIQHDQAKRIVDFLSGTVYAIGGDIQRIGADIFLCTPDNVDVSGTISELMEEEHQRW</sequence>
<dbReference type="PANTHER" id="PTHR35798:SF1">
    <property type="entry name" value="CELL DIVISION PROTEIN SEPF"/>
    <property type="match status" value="1"/>
</dbReference>
<dbReference type="GO" id="GO:0051301">
    <property type="term" value="P:cell division"/>
    <property type="evidence" value="ECO:0007669"/>
    <property type="project" value="UniProtKB-KW"/>
</dbReference>
<dbReference type="InterPro" id="IPR007561">
    <property type="entry name" value="Cell_div_SepF/SepF-rel"/>
</dbReference>
<evidence type="ECO:0000256" key="1">
    <source>
        <dbReference type="ARBA" id="ARBA00022618"/>
    </source>
</evidence>
<keyword evidence="2 5" id="KW-0717">Septation</keyword>
<name>A0ABT4X0X1_9BACI</name>
<evidence type="ECO:0000256" key="4">
    <source>
        <dbReference type="ARBA" id="ARBA00044936"/>
    </source>
</evidence>
<evidence type="ECO:0000313" key="6">
    <source>
        <dbReference type="EMBL" id="MDA7025950.1"/>
    </source>
</evidence>
<comment type="function">
    <text evidence="4 5">Cell division protein that is part of the divisome complex and is recruited early to the Z-ring. Probably stimulates Z-ring formation, perhaps through the cross-linking of FtsZ protofilaments. Its function overlaps with FtsA.</text>
</comment>
<dbReference type="HAMAP" id="MF_01197">
    <property type="entry name" value="SepF"/>
    <property type="match status" value="1"/>
</dbReference>
<dbReference type="Proteomes" id="UP001211894">
    <property type="component" value="Unassembled WGS sequence"/>
</dbReference>
<dbReference type="Pfam" id="PF04472">
    <property type="entry name" value="SepF"/>
    <property type="match status" value="1"/>
</dbReference>
<dbReference type="Gene3D" id="3.30.110.150">
    <property type="entry name" value="SepF-like protein"/>
    <property type="match status" value="1"/>
</dbReference>
<keyword evidence="5" id="KW-0963">Cytoplasm</keyword>
<dbReference type="InterPro" id="IPR023052">
    <property type="entry name" value="Cell_div_SepF"/>
</dbReference>
<keyword evidence="1 5" id="KW-0132">Cell division</keyword>
<keyword evidence="3 5" id="KW-0131">Cell cycle</keyword>
<keyword evidence="7" id="KW-1185">Reference proteome</keyword>
<accession>A0ABT4X0X1</accession>
<gene>
    <name evidence="5 6" type="primary">sepF</name>
    <name evidence="6" type="ORF">PJ311_04900</name>
</gene>
<comment type="subcellular location">
    <subcellularLocation>
        <location evidence="5">Cytoplasm</location>
    </subcellularLocation>
    <text evidence="5">Localizes to the division site, in a FtsZ-dependent manner.</text>
</comment>
<dbReference type="PANTHER" id="PTHR35798">
    <property type="entry name" value="CELL DIVISION PROTEIN SEPF"/>
    <property type="match status" value="1"/>
</dbReference>
<proteinExistence type="inferred from homology"/>
<evidence type="ECO:0000256" key="5">
    <source>
        <dbReference type="HAMAP-Rule" id="MF_01197"/>
    </source>
</evidence>
<dbReference type="RefSeq" id="WP_271339789.1">
    <property type="nucleotide sequence ID" value="NZ_JAQKAB010000002.1"/>
</dbReference>
<evidence type="ECO:0000256" key="2">
    <source>
        <dbReference type="ARBA" id="ARBA00023210"/>
    </source>
</evidence>
<dbReference type="EMBL" id="JAQKAB010000002">
    <property type="protein sequence ID" value="MDA7025950.1"/>
    <property type="molecule type" value="Genomic_DNA"/>
</dbReference>
<comment type="caution">
    <text evidence="6">The sequence shown here is derived from an EMBL/GenBank/DDBJ whole genome shotgun (WGS) entry which is preliminary data.</text>
</comment>
<protein>
    <recommendedName>
        <fullName evidence="5">Cell division protein SepF</fullName>
    </recommendedName>
</protein>
<evidence type="ECO:0000256" key="3">
    <source>
        <dbReference type="ARBA" id="ARBA00023306"/>
    </source>
</evidence>